<dbReference type="InterPro" id="IPR036410">
    <property type="entry name" value="HSP_DnaJ_Cys-rich_dom_sf"/>
</dbReference>
<organism evidence="1">
    <name type="scientific">marine sediment metagenome</name>
    <dbReference type="NCBI Taxonomy" id="412755"/>
    <lineage>
        <taxon>unclassified sequences</taxon>
        <taxon>metagenomes</taxon>
        <taxon>ecological metagenomes</taxon>
    </lineage>
</organism>
<dbReference type="AlphaFoldDB" id="A0A0F9E7P9"/>
<evidence type="ECO:0000313" key="1">
    <source>
        <dbReference type="EMBL" id="KKL62236.1"/>
    </source>
</evidence>
<sequence length="75" mass="8128">MDYIEMYQKLRYTIQCRKCSGSGGSGRVGGDPCPVCLGSGVEGVTGSEKLAEDRVLDGYRFFESNGIELNELEGV</sequence>
<proteinExistence type="predicted"/>
<name>A0A0F9E7P9_9ZZZZ</name>
<reference evidence="1" key="1">
    <citation type="journal article" date="2015" name="Nature">
        <title>Complex archaea that bridge the gap between prokaryotes and eukaryotes.</title>
        <authorList>
            <person name="Spang A."/>
            <person name="Saw J.H."/>
            <person name="Jorgensen S.L."/>
            <person name="Zaremba-Niedzwiedzka K."/>
            <person name="Martijn J."/>
            <person name="Lind A.E."/>
            <person name="van Eijk R."/>
            <person name="Schleper C."/>
            <person name="Guy L."/>
            <person name="Ettema T.J."/>
        </authorList>
    </citation>
    <scope>NUCLEOTIDE SEQUENCE</scope>
</reference>
<protein>
    <submittedName>
        <fullName evidence="1">Uncharacterized protein</fullName>
    </submittedName>
</protein>
<accession>A0A0F9E7P9</accession>
<dbReference type="SUPFAM" id="SSF57938">
    <property type="entry name" value="DnaJ/Hsp40 cysteine-rich domain"/>
    <property type="match status" value="1"/>
</dbReference>
<gene>
    <name evidence="1" type="ORF">LCGC14_2187220</name>
</gene>
<dbReference type="EMBL" id="LAZR01028555">
    <property type="protein sequence ID" value="KKL62236.1"/>
    <property type="molecule type" value="Genomic_DNA"/>
</dbReference>
<comment type="caution">
    <text evidence="1">The sequence shown here is derived from an EMBL/GenBank/DDBJ whole genome shotgun (WGS) entry which is preliminary data.</text>
</comment>